<feature type="transmembrane region" description="Helical" evidence="1">
    <location>
        <begin position="20"/>
        <end position="43"/>
    </location>
</feature>
<dbReference type="EMBL" id="UINC01035718">
    <property type="protein sequence ID" value="SVB28566.1"/>
    <property type="molecule type" value="Genomic_DNA"/>
</dbReference>
<reference evidence="2" key="1">
    <citation type="submission" date="2018-05" db="EMBL/GenBank/DDBJ databases">
        <authorList>
            <person name="Lanie J.A."/>
            <person name="Ng W.-L."/>
            <person name="Kazmierczak K.M."/>
            <person name="Andrzejewski T.M."/>
            <person name="Davidsen T.M."/>
            <person name="Wayne K.J."/>
            <person name="Tettelin H."/>
            <person name="Glass J.I."/>
            <person name="Rusch D."/>
            <person name="Podicherti R."/>
            <person name="Tsui H.-C.T."/>
            <person name="Winkler M.E."/>
        </authorList>
    </citation>
    <scope>NUCLEOTIDE SEQUENCE</scope>
</reference>
<accession>A0A382CQZ4</accession>
<keyword evidence="1" id="KW-0812">Transmembrane</keyword>
<keyword evidence="1" id="KW-1133">Transmembrane helix</keyword>
<keyword evidence="1" id="KW-0472">Membrane</keyword>
<evidence type="ECO:0000256" key="1">
    <source>
        <dbReference type="SAM" id="Phobius"/>
    </source>
</evidence>
<dbReference type="AlphaFoldDB" id="A0A382CQZ4"/>
<feature type="non-terminal residue" evidence="2">
    <location>
        <position position="56"/>
    </location>
</feature>
<gene>
    <name evidence="2" type="ORF">METZ01_LOCUS181420</name>
</gene>
<name>A0A382CQZ4_9ZZZZ</name>
<protein>
    <submittedName>
        <fullName evidence="2">Uncharacterized protein</fullName>
    </submittedName>
</protein>
<sequence length="56" mass="6000">MIKAIASAEIRSTRRLARYWPFTILSVVFVSVVTGQTFFIHAMGSGLSASLGSLGP</sequence>
<proteinExistence type="predicted"/>
<organism evidence="2">
    <name type="scientific">marine metagenome</name>
    <dbReference type="NCBI Taxonomy" id="408172"/>
    <lineage>
        <taxon>unclassified sequences</taxon>
        <taxon>metagenomes</taxon>
        <taxon>ecological metagenomes</taxon>
    </lineage>
</organism>
<evidence type="ECO:0000313" key="2">
    <source>
        <dbReference type="EMBL" id="SVB28566.1"/>
    </source>
</evidence>